<keyword evidence="2" id="KW-1185">Reference proteome</keyword>
<organism evidence="1 2">
    <name type="scientific">Marchantia polymorpha</name>
    <name type="common">Common liverwort</name>
    <name type="synonym">Marchantia aquatica</name>
    <dbReference type="NCBI Taxonomy" id="3197"/>
    <lineage>
        <taxon>Eukaryota</taxon>
        <taxon>Viridiplantae</taxon>
        <taxon>Streptophyta</taxon>
        <taxon>Embryophyta</taxon>
        <taxon>Marchantiophyta</taxon>
        <taxon>Marchantiopsida</taxon>
        <taxon>Marchantiidae</taxon>
        <taxon>Marchantiales</taxon>
        <taxon>Marchantiaceae</taxon>
        <taxon>Marchantia</taxon>
    </lineage>
</organism>
<sequence length="260" mass="28767">MEYEASHSSRARSRVAGSLAPCVPRRGCCSCCSSCRVRRRYFLCSRDFLCVRCVRATHLLSLTNTPRSGSTSPHCFAAAAAAPPFSLPPPRKMEADQRHLEPYDEAAAAAAGGARTSYREADRVTVRNVSLRYLRVMISSGDVIENAVASDAILSSLHQHQAVGHWQGRLVIGPRRGQKNVLIRGFQKIHLRACGFSAYDEKRPKLVCLTRTSSDISRAFLYVQMLQFASSCISISGALRYSRCGHHDTPSPRLRVLSRE</sequence>
<evidence type="ECO:0000313" key="2">
    <source>
        <dbReference type="Proteomes" id="UP000244005"/>
    </source>
</evidence>
<dbReference type="AlphaFoldDB" id="A0A2R6X8H3"/>
<accession>A0A2R6X8H3</accession>
<reference evidence="2" key="1">
    <citation type="journal article" date="2017" name="Cell">
        <title>Insights into land plant evolution garnered from the Marchantia polymorpha genome.</title>
        <authorList>
            <person name="Bowman J.L."/>
            <person name="Kohchi T."/>
            <person name="Yamato K.T."/>
            <person name="Jenkins J."/>
            <person name="Shu S."/>
            <person name="Ishizaki K."/>
            <person name="Yamaoka S."/>
            <person name="Nishihama R."/>
            <person name="Nakamura Y."/>
            <person name="Berger F."/>
            <person name="Adam C."/>
            <person name="Aki S.S."/>
            <person name="Althoff F."/>
            <person name="Araki T."/>
            <person name="Arteaga-Vazquez M.A."/>
            <person name="Balasubrmanian S."/>
            <person name="Barry K."/>
            <person name="Bauer D."/>
            <person name="Boehm C.R."/>
            <person name="Briginshaw L."/>
            <person name="Caballero-Perez J."/>
            <person name="Catarino B."/>
            <person name="Chen F."/>
            <person name="Chiyoda S."/>
            <person name="Chovatia M."/>
            <person name="Davies K.M."/>
            <person name="Delmans M."/>
            <person name="Demura T."/>
            <person name="Dierschke T."/>
            <person name="Dolan L."/>
            <person name="Dorantes-Acosta A.E."/>
            <person name="Eklund D.M."/>
            <person name="Florent S.N."/>
            <person name="Flores-Sandoval E."/>
            <person name="Fujiyama A."/>
            <person name="Fukuzawa H."/>
            <person name="Galik B."/>
            <person name="Grimanelli D."/>
            <person name="Grimwood J."/>
            <person name="Grossniklaus U."/>
            <person name="Hamada T."/>
            <person name="Haseloff J."/>
            <person name="Hetherington A.J."/>
            <person name="Higo A."/>
            <person name="Hirakawa Y."/>
            <person name="Hundley H.N."/>
            <person name="Ikeda Y."/>
            <person name="Inoue K."/>
            <person name="Inoue S.I."/>
            <person name="Ishida S."/>
            <person name="Jia Q."/>
            <person name="Kakita M."/>
            <person name="Kanazawa T."/>
            <person name="Kawai Y."/>
            <person name="Kawashima T."/>
            <person name="Kennedy M."/>
            <person name="Kinose K."/>
            <person name="Kinoshita T."/>
            <person name="Kohara Y."/>
            <person name="Koide E."/>
            <person name="Komatsu K."/>
            <person name="Kopischke S."/>
            <person name="Kubo M."/>
            <person name="Kyozuka J."/>
            <person name="Lagercrantz U."/>
            <person name="Lin S.S."/>
            <person name="Lindquist E."/>
            <person name="Lipzen A.M."/>
            <person name="Lu C.W."/>
            <person name="De Luna E."/>
            <person name="Martienssen R.A."/>
            <person name="Minamino N."/>
            <person name="Mizutani M."/>
            <person name="Mizutani M."/>
            <person name="Mochizuki N."/>
            <person name="Monte I."/>
            <person name="Mosher R."/>
            <person name="Nagasaki H."/>
            <person name="Nakagami H."/>
            <person name="Naramoto S."/>
            <person name="Nishitani K."/>
            <person name="Ohtani M."/>
            <person name="Okamoto T."/>
            <person name="Okumura M."/>
            <person name="Phillips J."/>
            <person name="Pollak B."/>
            <person name="Reinders A."/>
            <person name="Rovekamp M."/>
            <person name="Sano R."/>
            <person name="Sawa S."/>
            <person name="Schmid M.W."/>
            <person name="Shirakawa M."/>
            <person name="Solano R."/>
            <person name="Spunde A."/>
            <person name="Suetsugu N."/>
            <person name="Sugano S."/>
            <person name="Sugiyama A."/>
            <person name="Sun R."/>
            <person name="Suzuki Y."/>
            <person name="Takenaka M."/>
            <person name="Takezawa D."/>
            <person name="Tomogane H."/>
            <person name="Tsuzuki M."/>
            <person name="Ueda T."/>
            <person name="Umeda M."/>
            <person name="Ward J.M."/>
            <person name="Watanabe Y."/>
            <person name="Yazaki K."/>
            <person name="Yokoyama R."/>
            <person name="Yoshitake Y."/>
            <person name="Yotsui I."/>
            <person name="Zachgo S."/>
            <person name="Schmutz J."/>
        </authorList>
    </citation>
    <scope>NUCLEOTIDE SEQUENCE [LARGE SCALE GENOMIC DNA]</scope>
    <source>
        <strain evidence="2">Tak-1</strain>
    </source>
</reference>
<gene>
    <name evidence="1" type="ORF">MARPO_0030s0121</name>
</gene>
<protein>
    <submittedName>
        <fullName evidence="1">Uncharacterized protein</fullName>
    </submittedName>
</protein>
<dbReference type="EMBL" id="KZ772702">
    <property type="protein sequence ID" value="PTQ42397.1"/>
    <property type="molecule type" value="Genomic_DNA"/>
</dbReference>
<dbReference type="Gramene" id="Mp8g17870.1">
    <property type="protein sequence ID" value="Mp8g17870.1.cds1"/>
    <property type="gene ID" value="Mp8g17870"/>
</dbReference>
<evidence type="ECO:0000313" key="1">
    <source>
        <dbReference type="EMBL" id="PTQ42397.1"/>
    </source>
</evidence>
<proteinExistence type="predicted"/>
<dbReference type="Proteomes" id="UP000244005">
    <property type="component" value="Unassembled WGS sequence"/>
</dbReference>
<name>A0A2R6X8H3_MARPO</name>